<dbReference type="Proteomes" id="UP001178461">
    <property type="component" value="Chromosome 7"/>
</dbReference>
<evidence type="ECO:0000256" key="1">
    <source>
        <dbReference type="SAM" id="MobiDB-lite"/>
    </source>
</evidence>
<keyword evidence="3" id="KW-1185">Reference proteome</keyword>
<name>A0AA35KL29_9SAUR</name>
<gene>
    <name evidence="2" type="ORF">PODLI_1B031315</name>
</gene>
<feature type="region of interest" description="Disordered" evidence="1">
    <location>
        <begin position="28"/>
        <end position="52"/>
    </location>
</feature>
<dbReference type="EMBL" id="OX395132">
    <property type="protein sequence ID" value="CAI5780120.1"/>
    <property type="molecule type" value="Genomic_DNA"/>
</dbReference>
<accession>A0AA35KL29</accession>
<organism evidence="2 3">
    <name type="scientific">Podarcis lilfordi</name>
    <name type="common">Lilford's wall lizard</name>
    <dbReference type="NCBI Taxonomy" id="74358"/>
    <lineage>
        <taxon>Eukaryota</taxon>
        <taxon>Metazoa</taxon>
        <taxon>Chordata</taxon>
        <taxon>Craniata</taxon>
        <taxon>Vertebrata</taxon>
        <taxon>Euteleostomi</taxon>
        <taxon>Lepidosauria</taxon>
        <taxon>Squamata</taxon>
        <taxon>Bifurcata</taxon>
        <taxon>Unidentata</taxon>
        <taxon>Episquamata</taxon>
        <taxon>Laterata</taxon>
        <taxon>Lacertibaenia</taxon>
        <taxon>Lacertidae</taxon>
        <taxon>Podarcis</taxon>
    </lineage>
</organism>
<dbReference type="AlphaFoldDB" id="A0AA35KL29"/>
<sequence length="97" mass="10489">MIDGGGHFFPLPPPRSLSPGISRCLSRGPLTRAGVPGKGAEAPASERGRWKKTSNDCGLSFNATLFIGLCWTTHHHEYADLCSDWSPGTLCVPDLYF</sequence>
<evidence type="ECO:0000313" key="2">
    <source>
        <dbReference type="EMBL" id="CAI5780120.1"/>
    </source>
</evidence>
<proteinExistence type="predicted"/>
<reference evidence="2" key="1">
    <citation type="submission" date="2022-12" db="EMBL/GenBank/DDBJ databases">
        <authorList>
            <person name="Alioto T."/>
            <person name="Alioto T."/>
            <person name="Gomez Garrido J."/>
        </authorList>
    </citation>
    <scope>NUCLEOTIDE SEQUENCE</scope>
</reference>
<evidence type="ECO:0000313" key="3">
    <source>
        <dbReference type="Proteomes" id="UP001178461"/>
    </source>
</evidence>
<protein>
    <submittedName>
        <fullName evidence="2">Uncharacterized protein</fullName>
    </submittedName>
</protein>